<protein>
    <submittedName>
        <fullName evidence="1">Uncharacterized protein</fullName>
    </submittedName>
</protein>
<dbReference type="EMBL" id="JAMQJY010000001">
    <property type="protein sequence ID" value="MCM2674054.1"/>
    <property type="molecule type" value="Genomic_DNA"/>
</dbReference>
<dbReference type="Proteomes" id="UP001203665">
    <property type="component" value="Unassembled WGS sequence"/>
</dbReference>
<proteinExistence type="predicted"/>
<dbReference type="RefSeq" id="WP_251602880.1">
    <property type="nucleotide sequence ID" value="NZ_JAMQJY010000001.1"/>
</dbReference>
<dbReference type="EMBL" id="JAMQJY010000006">
    <property type="protein sequence ID" value="MCM2677733.1"/>
    <property type="molecule type" value="Genomic_DNA"/>
</dbReference>
<sequence>MKQRLQLNIKGQQMIIEAMEDIRPKRYSAEQKRFDLILNKVVEGKKDFDSEEMIYITQSLRKHSKFLSLCREEENCLSFRKLADRVERARIAHQDKHHPLKKALTAVTVSASVLT</sequence>
<gene>
    <name evidence="1" type="ORF">NDM98_00010</name>
    <name evidence="2" type="ORF">NDM98_21475</name>
</gene>
<evidence type="ECO:0000313" key="3">
    <source>
        <dbReference type="Proteomes" id="UP001203665"/>
    </source>
</evidence>
<keyword evidence="3" id="KW-1185">Reference proteome</keyword>
<evidence type="ECO:0000313" key="1">
    <source>
        <dbReference type="EMBL" id="MCM2674054.1"/>
    </source>
</evidence>
<reference evidence="1" key="1">
    <citation type="submission" date="2022-06" db="EMBL/GenBank/DDBJ databases">
        <title>Alkalicoccobacillus porphyridii sp. nov., isolated from a marine red alga, Porphyridium purpureum and reclassification of Shouchella plakortidis and Shouchella gibsonii as Alkalicoccobacillus plakortidis comb. nov. and Alkalicoccobacillus gibsonii comb. nov.</title>
        <authorList>
            <person name="Kim K.H."/>
            <person name="Lee J.K."/>
            <person name="Han D.M."/>
            <person name="Baek J.H."/>
            <person name="Jeon C.O."/>
        </authorList>
    </citation>
    <scope>NUCLEOTIDE SEQUENCE</scope>
    <source>
        <strain evidence="1">DSM 19153</strain>
    </source>
</reference>
<evidence type="ECO:0000313" key="2">
    <source>
        <dbReference type="EMBL" id="MCM2677733.1"/>
    </source>
</evidence>
<name>A0ABT0XFQ1_9BACI</name>
<organism evidence="1 3">
    <name type="scientific">Alkalicoccobacillus plakortidis</name>
    <dbReference type="NCBI Taxonomy" id="444060"/>
    <lineage>
        <taxon>Bacteria</taxon>
        <taxon>Bacillati</taxon>
        <taxon>Bacillota</taxon>
        <taxon>Bacilli</taxon>
        <taxon>Bacillales</taxon>
        <taxon>Bacillaceae</taxon>
        <taxon>Alkalicoccobacillus</taxon>
    </lineage>
</organism>
<accession>A0ABT0XFQ1</accession>
<comment type="caution">
    <text evidence="1">The sequence shown here is derived from an EMBL/GenBank/DDBJ whole genome shotgun (WGS) entry which is preliminary data.</text>
</comment>